<evidence type="ECO:0000259" key="1">
    <source>
        <dbReference type="Pfam" id="PF00134"/>
    </source>
</evidence>
<feature type="domain" description="Cyclin N-terminal" evidence="1">
    <location>
        <begin position="1"/>
        <end position="71"/>
    </location>
</feature>
<dbReference type="AlphaFoldDB" id="A0A672LEF4"/>
<dbReference type="InterPro" id="IPR039361">
    <property type="entry name" value="Cyclin"/>
</dbReference>
<sequence length="177" mass="19718">VHYLDRHMSQNAVLRCRLQLLGCVCMFLASKLRESVPLSAAKLCIYTDHAVTVPEILQWEVLLVSRLDWDLAAVLPSDFLEPLLQTLPLSAEDTASVRRHTLSYIALSSTGTDPIRRISTLCPPASAHPNPRPPLTLTPGLLFFHPKLNKTHNVVFNFCTILTSYLLNCCSLHLCSS</sequence>
<reference evidence="2" key="1">
    <citation type="submission" date="2025-08" db="UniProtKB">
        <authorList>
            <consortium name="Ensembl"/>
        </authorList>
    </citation>
    <scope>IDENTIFICATION</scope>
</reference>
<evidence type="ECO:0000313" key="2">
    <source>
        <dbReference type="Ensembl" id="ENSSGRP00000022146.1"/>
    </source>
</evidence>
<keyword evidence="3" id="KW-1185">Reference proteome</keyword>
<dbReference type="Pfam" id="PF00134">
    <property type="entry name" value="Cyclin_N"/>
    <property type="match status" value="1"/>
</dbReference>
<dbReference type="PANTHER" id="PTHR10177">
    <property type="entry name" value="CYCLINS"/>
    <property type="match status" value="1"/>
</dbReference>
<dbReference type="SUPFAM" id="SSF47954">
    <property type="entry name" value="Cyclin-like"/>
    <property type="match status" value="1"/>
</dbReference>
<dbReference type="FunFam" id="1.10.472.10:FF:000096">
    <property type="entry name" value="G1/S-specific cyclin-D3 isoform X2"/>
    <property type="match status" value="1"/>
</dbReference>
<dbReference type="Proteomes" id="UP000472262">
    <property type="component" value="Unassembled WGS sequence"/>
</dbReference>
<dbReference type="InterPro" id="IPR006671">
    <property type="entry name" value="Cyclin_N"/>
</dbReference>
<dbReference type="Ensembl" id="ENSSGRT00000023895.1">
    <property type="protein sequence ID" value="ENSSGRP00000022146.1"/>
    <property type="gene ID" value="ENSSGRG00000013197.1"/>
</dbReference>
<name>A0A672LEF4_SINGR</name>
<evidence type="ECO:0000313" key="3">
    <source>
        <dbReference type="Proteomes" id="UP000472262"/>
    </source>
</evidence>
<dbReference type="InParanoid" id="A0A672LEF4"/>
<accession>A0A672LEF4</accession>
<organism evidence="2 3">
    <name type="scientific">Sinocyclocheilus grahami</name>
    <name type="common">Dianchi golden-line fish</name>
    <name type="synonym">Barbus grahami</name>
    <dbReference type="NCBI Taxonomy" id="75366"/>
    <lineage>
        <taxon>Eukaryota</taxon>
        <taxon>Metazoa</taxon>
        <taxon>Chordata</taxon>
        <taxon>Craniata</taxon>
        <taxon>Vertebrata</taxon>
        <taxon>Euteleostomi</taxon>
        <taxon>Actinopterygii</taxon>
        <taxon>Neopterygii</taxon>
        <taxon>Teleostei</taxon>
        <taxon>Ostariophysi</taxon>
        <taxon>Cypriniformes</taxon>
        <taxon>Cyprinidae</taxon>
        <taxon>Cyprininae</taxon>
        <taxon>Sinocyclocheilus</taxon>
    </lineage>
</organism>
<reference evidence="2" key="2">
    <citation type="submission" date="2025-09" db="UniProtKB">
        <authorList>
            <consortium name="Ensembl"/>
        </authorList>
    </citation>
    <scope>IDENTIFICATION</scope>
</reference>
<dbReference type="InterPro" id="IPR036915">
    <property type="entry name" value="Cyclin-like_sf"/>
</dbReference>
<dbReference type="Gene3D" id="1.10.472.10">
    <property type="entry name" value="Cyclin-like"/>
    <property type="match status" value="2"/>
</dbReference>
<protein>
    <submittedName>
        <fullName evidence="2">Cyclin D3</fullName>
    </submittedName>
</protein>
<proteinExistence type="predicted"/>